<dbReference type="Pfam" id="PF08811">
    <property type="entry name" value="DUF1800"/>
    <property type="match status" value="1"/>
</dbReference>
<evidence type="ECO:0008006" key="4">
    <source>
        <dbReference type="Google" id="ProtNLM"/>
    </source>
</evidence>
<keyword evidence="3" id="KW-1185">Reference proteome</keyword>
<organism evidence="2 3">
    <name type="scientific">Tengunoibacter tsumagoiensis</name>
    <dbReference type="NCBI Taxonomy" id="2014871"/>
    <lineage>
        <taxon>Bacteria</taxon>
        <taxon>Bacillati</taxon>
        <taxon>Chloroflexota</taxon>
        <taxon>Ktedonobacteria</taxon>
        <taxon>Ktedonobacterales</taxon>
        <taxon>Dictyobacteraceae</taxon>
        <taxon>Tengunoibacter</taxon>
    </lineage>
</organism>
<dbReference type="EMBL" id="BIFR01000001">
    <property type="protein sequence ID" value="GCE13328.1"/>
    <property type="molecule type" value="Genomic_DNA"/>
</dbReference>
<proteinExistence type="predicted"/>
<dbReference type="Proteomes" id="UP000287352">
    <property type="component" value="Unassembled WGS sequence"/>
</dbReference>
<dbReference type="AlphaFoldDB" id="A0A402A2E0"/>
<evidence type="ECO:0000313" key="2">
    <source>
        <dbReference type="EMBL" id="GCE13328.1"/>
    </source>
</evidence>
<keyword evidence="1" id="KW-1133">Transmembrane helix</keyword>
<reference evidence="3" key="1">
    <citation type="submission" date="2018-12" db="EMBL/GenBank/DDBJ databases">
        <title>Tengunoibacter tsumagoiensis gen. nov., sp. nov., Dictyobacter kobayashii sp. nov., D. alpinus sp. nov., and D. joshuensis sp. nov. and description of Dictyobacteraceae fam. nov. within the order Ktedonobacterales isolated from Tengu-no-mugimeshi.</title>
        <authorList>
            <person name="Wang C.M."/>
            <person name="Zheng Y."/>
            <person name="Sakai Y."/>
            <person name="Toyoda A."/>
            <person name="Minakuchi Y."/>
            <person name="Abe K."/>
            <person name="Yokota A."/>
            <person name="Yabe S."/>
        </authorList>
    </citation>
    <scope>NUCLEOTIDE SEQUENCE [LARGE SCALE GENOMIC DNA]</scope>
    <source>
        <strain evidence="3">Uno3</strain>
    </source>
</reference>
<evidence type="ECO:0000313" key="3">
    <source>
        <dbReference type="Proteomes" id="UP000287352"/>
    </source>
</evidence>
<keyword evidence="1" id="KW-0472">Membrane</keyword>
<dbReference type="RefSeq" id="WP_126580865.1">
    <property type="nucleotide sequence ID" value="NZ_BIFR01000001.1"/>
</dbReference>
<protein>
    <recommendedName>
        <fullName evidence="4">DUF1800 domain-containing protein</fullName>
    </recommendedName>
</protein>
<dbReference type="OrthoDB" id="9772295at2"/>
<keyword evidence="1" id="KW-0812">Transmembrane</keyword>
<name>A0A402A2E0_9CHLR</name>
<feature type="transmembrane region" description="Helical" evidence="1">
    <location>
        <begin position="42"/>
        <end position="63"/>
    </location>
</feature>
<gene>
    <name evidence="2" type="ORF">KTT_31870</name>
</gene>
<dbReference type="InterPro" id="IPR014917">
    <property type="entry name" value="DUF1800"/>
</dbReference>
<sequence length="557" mass="61937">MEMHEQPTLPIMGEDPLVAHDAPTEAHRVQREPRRRGLSRRALFTSIAGAGAVAVGGAGLVAWGEQGGGPLPQLAQNLGISGVFPTRPETSVQVGHLLRRAGFGASPQEVKEYSALGYQGAVDRLLNSSQDSDAELENRLKGLNIDLNQPREQQRWWLLRMIYTNRPLVEKMTLFWHGFLTSSYTKVGGKQYYTRMITQNNFLRSHAFDSFDTLLLGITADPAMLVYLDLTKSRKNAPNENYARELMELFTLGLGKYTQQDVYEAASALTGWHVSKDQTGSQFVAADHNTAEKTYLGQKGNFDYKDVIRILTNHPDTPWFVCKHLFTFFCYENPSQNDLKPLVDSYNQSNHNMGAVMKTLLLSPQFQSDKAYRSRIKSPTEFVVGIQRALGIQGNGNGLPAEVMSMGQELFNPPNVAGWPADKVSAYWLNSGTWMARLNYINLVLMGTKAKNVSYPGLDLQKLVNDQHISTPEQFVDYFSSFLLDGRLDAGRKSELVSYFTTSLQSGTQATTAVSTKAGKKGKTEPQITLGNGKSYPISNVRGALYLLLSLPEYQLN</sequence>
<accession>A0A402A2E0</accession>
<comment type="caution">
    <text evidence="2">The sequence shown here is derived from an EMBL/GenBank/DDBJ whole genome shotgun (WGS) entry which is preliminary data.</text>
</comment>
<evidence type="ECO:0000256" key="1">
    <source>
        <dbReference type="SAM" id="Phobius"/>
    </source>
</evidence>